<dbReference type="AlphaFoldDB" id="A0A2T0UJV6"/>
<feature type="transmembrane region" description="Helical" evidence="5">
    <location>
        <begin position="92"/>
        <end position="111"/>
    </location>
</feature>
<evidence type="ECO:0000256" key="4">
    <source>
        <dbReference type="ARBA" id="ARBA00023136"/>
    </source>
</evidence>
<dbReference type="PANTHER" id="PTHR33514">
    <property type="entry name" value="PROTEIN ABCI12, CHLOROPLASTIC"/>
    <property type="match status" value="1"/>
</dbReference>
<keyword evidence="7" id="KW-1185">Reference proteome</keyword>
<evidence type="ECO:0000256" key="3">
    <source>
        <dbReference type="ARBA" id="ARBA00022989"/>
    </source>
</evidence>
<reference evidence="6 7" key="1">
    <citation type="submission" date="2018-03" db="EMBL/GenBank/DDBJ databases">
        <title>Genomic Encyclopedia of Archaeal and Bacterial Type Strains, Phase II (KMG-II): from individual species to whole genera.</title>
        <authorList>
            <person name="Goeker M."/>
        </authorList>
    </citation>
    <scope>NUCLEOTIDE SEQUENCE [LARGE SCALE GENOMIC DNA]</scope>
    <source>
        <strain evidence="6 7">ATCC BAA-1496</strain>
    </source>
</reference>
<dbReference type="PANTHER" id="PTHR33514:SF13">
    <property type="entry name" value="PROTEIN ABCI12, CHLOROPLASTIC"/>
    <property type="match status" value="1"/>
</dbReference>
<feature type="transmembrane region" description="Helical" evidence="5">
    <location>
        <begin position="44"/>
        <end position="62"/>
    </location>
</feature>
<comment type="subcellular location">
    <subcellularLocation>
        <location evidence="1">Membrane</location>
        <topology evidence="1">Multi-pass membrane protein</topology>
    </subcellularLocation>
</comment>
<dbReference type="GO" id="GO:0005886">
    <property type="term" value="C:plasma membrane"/>
    <property type="evidence" value="ECO:0007669"/>
    <property type="project" value="UniProtKB-ARBA"/>
</dbReference>
<evidence type="ECO:0000313" key="6">
    <source>
        <dbReference type="EMBL" id="PRY58202.1"/>
    </source>
</evidence>
<keyword evidence="4 5" id="KW-0472">Membrane</keyword>
<dbReference type="Proteomes" id="UP000237822">
    <property type="component" value="Unassembled WGS sequence"/>
</dbReference>
<evidence type="ECO:0000313" key="7">
    <source>
        <dbReference type="Proteomes" id="UP000237822"/>
    </source>
</evidence>
<feature type="transmembrane region" description="Helical" evidence="5">
    <location>
        <begin position="21"/>
        <end position="38"/>
    </location>
</feature>
<dbReference type="InterPro" id="IPR003339">
    <property type="entry name" value="ABC/ECF_trnsptr_transmembrane"/>
</dbReference>
<dbReference type="OrthoDB" id="509049at2"/>
<sequence length="202" mass="21580">MAGQAVPLFHPGTSLVHRLGAGTKLLSLLVAGVALTVWRAPWQIAVAFVVVLAAYAVARLPVRLLLRQVVRLAWIAVPLFAIQLLLASWQAAVGVVGSFVALVLLAGLVTLTTRTTAMVDVVVRVAGWLRRFGVDPERVGLMLALGIRSVHVVLGLAEEVRDAQYARGLRASPRAFAVPLIVRSLRHADRLGEALAARGIDD</sequence>
<dbReference type="Pfam" id="PF02361">
    <property type="entry name" value="CbiQ"/>
    <property type="match status" value="1"/>
</dbReference>
<protein>
    <submittedName>
        <fullName evidence="6">Biotin transport system permease protein</fullName>
    </submittedName>
</protein>
<dbReference type="EMBL" id="PVTI01000012">
    <property type="protein sequence ID" value="PRY58202.1"/>
    <property type="molecule type" value="Genomic_DNA"/>
</dbReference>
<evidence type="ECO:0000256" key="1">
    <source>
        <dbReference type="ARBA" id="ARBA00004141"/>
    </source>
</evidence>
<gene>
    <name evidence="6" type="ORF">BCF74_11219</name>
</gene>
<dbReference type="RefSeq" id="WP_106297539.1">
    <property type="nucleotide sequence ID" value="NZ_PVTI01000012.1"/>
</dbReference>
<evidence type="ECO:0000256" key="2">
    <source>
        <dbReference type="ARBA" id="ARBA00022692"/>
    </source>
</evidence>
<keyword evidence="3 5" id="KW-1133">Transmembrane helix</keyword>
<accession>A0A2T0UJV6</accession>
<evidence type="ECO:0000256" key="5">
    <source>
        <dbReference type="SAM" id="Phobius"/>
    </source>
</evidence>
<proteinExistence type="predicted"/>
<organism evidence="6 7">
    <name type="scientific">Knoellia remsis</name>
    <dbReference type="NCBI Taxonomy" id="407159"/>
    <lineage>
        <taxon>Bacteria</taxon>
        <taxon>Bacillati</taxon>
        <taxon>Actinomycetota</taxon>
        <taxon>Actinomycetes</taxon>
        <taxon>Micrococcales</taxon>
        <taxon>Intrasporangiaceae</taxon>
        <taxon>Knoellia</taxon>
    </lineage>
</organism>
<name>A0A2T0UJV6_9MICO</name>
<dbReference type="CDD" id="cd16914">
    <property type="entry name" value="EcfT"/>
    <property type="match status" value="1"/>
</dbReference>
<comment type="caution">
    <text evidence="6">The sequence shown here is derived from an EMBL/GenBank/DDBJ whole genome shotgun (WGS) entry which is preliminary data.</text>
</comment>
<keyword evidence="2 5" id="KW-0812">Transmembrane</keyword>